<name>A0A2G4RC84_9PROT</name>
<organism evidence="1 2">
    <name type="scientific">Acetobacter pomorum</name>
    <dbReference type="NCBI Taxonomy" id="65959"/>
    <lineage>
        <taxon>Bacteria</taxon>
        <taxon>Pseudomonadati</taxon>
        <taxon>Pseudomonadota</taxon>
        <taxon>Alphaproteobacteria</taxon>
        <taxon>Acetobacterales</taxon>
        <taxon>Acetobacteraceae</taxon>
        <taxon>Acetobacter</taxon>
    </lineage>
</organism>
<evidence type="ECO:0000313" key="2">
    <source>
        <dbReference type="Proteomes" id="UP000228751"/>
    </source>
</evidence>
<dbReference type="EMBL" id="PEBQ01000103">
    <property type="protein sequence ID" value="PHY94183.1"/>
    <property type="molecule type" value="Genomic_DNA"/>
</dbReference>
<accession>A0A2G4RC84</accession>
<gene>
    <name evidence="1" type="ORF">CSR02_07755</name>
</gene>
<dbReference type="Proteomes" id="UP000228751">
    <property type="component" value="Unassembled WGS sequence"/>
</dbReference>
<comment type="caution">
    <text evidence="1">The sequence shown here is derived from an EMBL/GenBank/DDBJ whole genome shotgun (WGS) entry which is preliminary data.</text>
</comment>
<reference evidence="1 2" key="1">
    <citation type="submission" date="2017-10" db="EMBL/GenBank/DDBJ databases">
        <title>Genomic analysis of the genus Acetobacter.</title>
        <authorList>
            <person name="Kim K.H."/>
            <person name="Chun B.H."/>
            <person name="Son A.R."/>
            <person name="Jeon C.O."/>
        </authorList>
    </citation>
    <scope>NUCLEOTIDE SEQUENCE [LARGE SCALE GENOMIC DNA]</scope>
    <source>
        <strain evidence="1 2">LHT 2458</strain>
    </source>
</reference>
<evidence type="ECO:0000313" key="1">
    <source>
        <dbReference type="EMBL" id="PHY94183.1"/>
    </source>
</evidence>
<dbReference type="AlphaFoldDB" id="A0A2G4RC84"/>
<keyword evidence="2" id="KW-1185">Reference proteome</keyword>
<proteinExistence type="predicted"/>
<sequence>MPKSGIQGDMVAAEVHSDDHRVKADFDAAPYLSNATPFDIAKLICCDWGGDYPADNVAQASDNKDVIRVLDYATIAPDMGFEVNIDQDQAVMWLWKNRGYELRDAALKQAHRMNGDQAEIAEENFNLARRTLITAMQPSQEQGLPEPTIADLGRCMEFFRALEPAAASLTGDHLDKFQHAVDDAVHDVSDTGGKLTSDMASTANNYGLAYQIALLTIMADDNVLHSLRDTLSEVVLEAQKAEPDQSPSL</sequence>
<protein>
    <submittedName>
        <fullName evidence="1">Uncharacterized protein</fullName>
    </submittedName>
</protein>
<dbReference type="RefSeq" id="WP_099541171.1">
    <property type="nucleotide sequence ID" value="NZ_PEBQ01000103.1"/>
</dbReference>